<gene>
    <name evidence="3" type="ORF">C1645_823700</name>
</gene>
<protein>
    <submittedName>
        <fullName evidence="3">Uncharacterized protein</fullName>
    </submittedName>
</protein>
<dbReference type="Proteomes" id="UP000265703">
    <property type="component" value="Unassembled WGS sequence"/>
</dbReference>
<name>A0A397SYN5_9GLOM</name>
<evidence type="ECO:0000256" key="1">
    <source>
        <dbReference type="SAM" id="Coils"/>
    </source>
</evidence>
<proteinExistence type="predicted"/>
<evidence type="ECO:0000313" key="3">
    <source>
        <dbReference type="EMBL" id="RIA90139.1"/>
    </source>
</evidence>
<evidence type="ECO:0000313" key="4">
    <source>
        <dbReference type="Proteomes" id="UP000265703"/>
    </source>
</evidence>
<feature type="region of interest" description="Disordered" evidence="2">
    <location>
        <begin position="266"/>
        <end position="296"/>
    </location>
</feature>
<keyword evidence="4" id="KW-1185">Reference proteome</keyword>
<reference evidence="3 4" key="1">
    <citation type="submission" date="2018-06" db="EMBL/GenBank/DDBJ databases">
        <title>Comparative genomics reveals the genomic features of Rhizophagus irregularis, R. cerebriforme, R. diaphanum and Gigaspora rosea, and their symbiotic lifestyle signature.</title>
        <authorList>
            <person name="Morin E."/>
            <person name="San Clemente H."/>
            <person name="Chen E.C.H."/>
            <person name="De La Providencia I."/>
            <person name="Hainaut M."/>
            <person name="Kuo A."/>
            <person name="Kohler A."/>
            <person name="Murat C."/>
            <person name="Tang N."/>
            <person name="Roy S."/>
            <person name="Loubradou J."/>
            <person name="Henrissat B."/>
            <person name="Grigoriev I.V."/>
            <person name="Corradi N."/>
            <person name="Roux C."/>
            <person name="Martin F.M."/>
        </authorList>
    </citation>
    <scope>NUCLEOTIDE SEQUENCE [LARGE SCALE GENOMIC DNA]</scope>
    <source>
        <strain evidence="3 4">DAOM 227022</strain>
    </source>
</reference>
<organism evidence="3 4">
    <name type="scientific">Glomus cerebriforme</name>
    <dbReference type="NCBI Taxonomy" id="658196"/>
    <lineage>
        <taxon>Eukaryota</taxon>
        <taxon>Fungi</taxon>
        <taxon>Fungi incertae sedis</taxon>
        <taxon>Mucoromycota</taxon>
        <taxon>Glomeromycotina</taxon>
        <taxon>Glomeromycetes</taxon>
        <taxon>Glomerales</taxon>
        <taxon>Glomeraceae</taxon>
        <taxon>Glomus</taxon>
    </lineage>
</organism>
<accession>A0A397SYN5</accession>
<evidence type="ECO:0000256" key="2">
    <source>
        <dbReference type="SAM" id="MobiDB-lite"/>
    </source>
</evidence>
<dbReference type="AlphaFoldDB" id="A0A397SYN5"/>
<keyword evidence="1" id="KW-0175">Coiled coil</keyword>
<sequence>MRKRKTDEIDNGQDVNRVFGIITNVSEWYFMECSLDNEGKPSFKLSEPVTIVYKDENLQAKVEKILGHIVWILEEAQKSVEASQSGIKSYIADLESKNAELKNKNMQLRQIIEKNTRHDAENAKHKVRIEELEKYSADISAKNNLCSVKKEEISELTAVTSYGIPDSVIDQGSFCEQHIADNADTKSLEDKKTDSFLDEMYKKKISNKIRQRSRKRNSKKMKALCDKNKIGEKKARGLIYDEVVKQDSKFTNDEIQKIMDHFSNKSSIDLSNDQKNNSINDDTSSQTDVSNSSGYSSIGYQGRGGITY</sequence>
<dbReference type="EMBL" id="QKYT01000189">
    <property type="protein sequence ID" value="RIA90139.1"/>
    <property type="molecule type" value="Genomic_DNA"/>
</dbReference>
<feature type="coiled-coil region" evidence="1">
    <location>
        <begin position="87"/>
        <end position="118"/>
    </location>
</feature>
<dbReference type="OrthoDB" id="2414517at2759"/>
<comment type="caution">
    <text evidence="3">The sequence shown here is derived from an EMBL/GenBank/DDBJ whole genome shotgun (WGS) entry which is preliminary data.</text>
</comment>